<dbReference type="PANTHER" id="PTHR21505:SF12">
    <property type="entry name" value="MADF DOMAIN-CONTAINING PROTEIN-RELATED"/>
    <property type="match status" value="1"/>
</dbReference>
<dbReference type="PROSITE" id="PS51029">
    <property type="entry name" value="MADF"/>
    <property type="match status" value="1"/>
</dbReference>
<proteinExistence type="predicted"/>
<dbReference type="OrthoDB" id="5984255at2759"/>
<protein>
    <recommendedName>
        <fullName evidence="1">MADF domain-containing protein</fullName>
    </recommendedName>
</protein>
<dbReference type="Proteomes" id="UP000324222">
    <property type="component" value="Unassembled WGS sequence"/>
</dbReference>
<dbReference type="Pfam" id="PF10545">
    <property type="entry name" value="MADF_DNA_bdg"/>
    <property type="match status" value="1"/>
</dbReference>
<keyword evidence="3" id="KW-1185">Reference proteome</keyword>
<dbReference type="SMART" id="SM00595">
    <property type="entry name" value="MADF"/>
    <property type="match status" value="1"/>
</dbReference>
<evidence type="ECO:0000313" key="2">
    <source>
        <dbReference type="EMBL" id="MPC57069.1"/>
    </source>
</evidence>
<sequence length="275" mass="30930">MLRASTKNCAFIMPLQWTNGAELLLIEKVRSNPALWDVKHKDNSKKLLKREMYKVLAQGLQEELPEMEGIDADAVMKKVNILKTSFRRELAKKRELKSGPGGNYVPKWKFFESLTFLADTDTLQSSASNLEKSVPCSPEKTTAPLKKMIGASGTAAPDQDEDMVGSISSVSATCSPSPTASGSPLITLRPKTQKQAKTEEAMLESIQQCEKQQMVQQLKPTGDREREAFVEWIRTVILDLDHNLWRRFQHQISDLTYQFIAENDKMKSPDPTPAM</sequence>
<evidence type="ECO:0000259" key="1">
    <source>
        <dbReference type="PROSITE" id="PS51029"/>
    </source>
</evidence>
<organism evidence="2 3">
    <name type="scientific">Portunus trituberculatus</name>
    <name type="common">Swimming crab</name>
    <name type="synonym">Neptunus trituberculatus</name>
    <dbReference type="NCBI Taxonomy" id="210409"/>
    <lineage>
        <taxon>Eukaryota</taxon>
        <taxon>Metazoa</taxon>
        <taxon>Ecdysozoa</taxon>
        <taxon>Arthropoda</taxon>
        <taxon>Crustacea</taxon>
        <taxon>Multicrustacea</taxon>
        <taxon>Malacostraca</taxon>
        <taxon>Eumalacostraca</taxon>
        <taxon>Eucarida</taxon>
        <taxon>Decapoda</taxon>
        <taxon>Pleocyemata</taxon>
        <taxon>Brachyura</taxon>
        <taxon>Eubrachyura</taxon>
        <taxon>Portunoidea</taxon>
        <taxon>Portunidae</taxon>
        <taxon>Portuninae</taxon>
        <taxon>Portunus</taxon>
    </lineage>
</organism>
<gene>
    <name evidence="2" type="ORF">E2C01_051041</name>
</gene>
<dbReference type="EMBL" id="VSRR010014481">
    <property type="protein sequence ID" value="MPC57069.1"/>
    <property type="molecule type" value="Genomic_DNA"/>
</dbReference>
<reference evidence="2 3" key="1">
    <citation type="submission" date="2019-05" db="EMBL/GenBank/DDBJ databases">
        <title>Another draft genome of Portunus trituberculatus and its Hox gene families provides insights of decapod evolution.</title>
        <authorList>
            <person name="Jeong J.-H."/>
            <person name="Song I."/>
            <person name="Kim S."/>
            <person name="Choi T."/>
            <person name="Kim D."/>
            <person name="Ryu S."/>
            <person name="Kim W."/>
        </authorList>
    </citation>
    <scope>NUCLEOTIDE SEQUENCE [LARGE SCALE GENOMIC DNA]</scope>
    <source>
        <tissue evidence="2">Muscle</tissue>
    </source>
</reference>
<dbReference type="InterPro" id="IPR006578">
    <property type="entry name" value="MADF-dom"/>
</dbReference>
<dbReference type="PANTHER" id="PTHR21505">
    <property type="entry name" value="MADF DOMAIN-CONTAINING PROTEIN-RELATED"/>
    <property type="match status" value="1"/>
</dbReference>
<comment type="caution">
    <text evidence="2">The sequence shown here is derived from an EMBL/GenBank/DDBJ whole genome shotgun (WGS) entry which is preliminary data.</text>
</comment>
<evidence type="ECO:0000313" key="3">
    <source>
        <dbReference type="Proteomes" id="UP000324222"/>
    </source>
</evidence>
<name>A0A5B7GHN9_PORTR</name>
<accession>A0A5B7GHN9</accession>
<feature type="domain" description="MADF" evidence="1">
    <location>
        <begin position="24"/>
        <end position="122"/>
    </location>
</feature>
<dbReference type="AlphaFoldDB" id="A0A5B7GHN9"/>